<dbReference type="Proteomes" id="UP001279681">
    <property type="component" value="Unassembled WGS sequence"/>
</dbReference>
<dbReference type="InterPro" id="IPR050646">
    <property type="entry name" value="Cas1"/>
</dbReference>
<keyword evidence="5" id="KW-0460">Magnesium</keyword>
<dbReference type="PANTHER" id="PTHR34353">
    <property type="entry name" value="CRISPR-ASSOCIATED ENDONUCLEASE CAS1 1"/>
    <property type="match status" value="1"/>
</dbReference>
<dbReference type="EMBL" id="JAVIKH010000054">
    <property type="protein sequence ID" value="MDX8337482.1"/>
    <property type="molecule type" value="Genomic_DNA"/>
</dbReference>
<proteinExistence type="predicted"/>
<dbReference type="InterPro" id="IPR002729">
    <property type="entry name" value="CRISPR-assoc_Cas1"/>
</dbReference>
<keyword evidence="1" id="KW-0540">Nuclease</keyword>
<evidence type="ECO:0000256" key="9">
    <source>
        <dbReference type="ARBA" id="ARBA00038592"/>
    </source>
</evidence>
<comment type="subunit">
    <text evidence="9">Homodimer, forms a heterotetramer with a Cas2 homodimer.</text>
</comment>
<accession>A0ABU4WD71</accession>
<keyword evidence="11" id="KW-1185">Reference proteome</keyword>
<name>A0ABU4WD71_9FUSO</name>
<dbReference type="InterPro" id="IPR019855">
    <property type="entry name" value="CRISPR-assoc_Cas1_NMENI"/>
</dbReference>
<keyword evidence="8" id="KW-0464">Manganese</keyword>
<feature type="non-terminal residue" evidence="10">
    <location>
        <position position="183"/>
    </location>
</feature>
<dbReference type="NCBIfam" id="TIGR03639">
    <property type="entry name" value="cas1_NMENI"/>
    <property type="match status" value="1"/>
</dbReference>
<evidence type="ECO:0000256" key="7">
    <source>
        <dbReference type="ARBA" id="ARBA00023125"/>
    </source>
</evidence>
<reference evidence="11" key="1">
    <citation type="submission" date="2023-07" db="EMBL/GenBank/DDBJ databases">
        <authorList>
            <person name="Colorado M.A."/>
            <person name="Villamil L.M."/>
            <person name="Melo J.F."/>
            <person name="Rodriguez J.A."/>
            <person name="Ruiz R.Y."/>
        </authorList>
    </citation>
    <scope>NUCLEOTIDE SEQUENCE [LARGE SCALE GENOMIC DNA]</scope>
    <source>
        <strain evidence="11">C33</strain>
    </source>
</reference>
<evidence type="ECO:0000256" key="2">
    <source>
        <dbReference type="ARBA" id="ARBA00022723"/>
    </source>
</evidence>
<dbReference type="RefSeq" id="WP_320314807.1">
    <property type="nucleotide sequence ID" value="NZ_JAVIKH010000054.1"/>
</dbReference>
<protein>
    <submittedName>
        <fullName evidence="10">Type II CRISPR-associated endonuclease Cas1</fullName>
    </submittedName>
</protein>
<keyword evidence="7" id="KW-0238">DNA-binding</keyword>
<keyword evidence="6" id="KW-0051">Antiviral defense</keyword>
<evidence type="ECO:0000256" key="4">
    <source>
        <dbReference type="ARBA" id="ARBA00022801"/>
    </source>
</evidence>
<organism evidence="10 11">
    <name type="scientific">Candidatus Cetobacterium colombiensis</name>
    <dbReference type="NCBI Taxonomy" id="3073100"/>
    <lineage>
        <taxon>Bacteria</taxon>
        <taxon>Fusobacteriati</taxon>
        <taxon>Fusobacteriota</taxon>
        <taxon>Fusobacteriia</taxon>
        <taxon>Fusobacteriales</taxon>
        <taxon>Fusobacteriaceae</taxon>
        <taxon>Cetobacterium</taxon>
    </lineage>
</organism>
<evidence type="ECO:0000313" key="10">
    <source>
        <dbReference type="EMBL" id="MDX8337482.1"/>
    </source>
</evidence>
<evidence type="ECO:0000256" key="3">
    <source>
        <dbReference type="ARBA" id="ARBA00022759"/>
    </source>
</evidence>
<dbReference type="InterPro" id="IPR042206">
    <property type="entry name" value="CRISPR-assoc_Cas1_C"/>
</dbReference>
<evidence type="ECO:0000256" key="5">
    <source>
        <dbReference type="ARBA" id="ARBA00022842"/>
    </source>
</evidence>
<dbReference type="Pfam" id="PF01867">
    <property type="entry name" value="Cas_Cas1"/>
    <property type="match status" value="1"/>
</dbReference>
<dbReference type="Gene3D" id="1.20.120.920">
    <property type="entry name" value="CRISPR-associated endonuclease Cas1, C-terminal domain"/>
    <property type="match status" value="1"/>
</dbReference>
<evidence type="ECO:0000256" key="1">
    <source>
        <dbReference type="ARBA" id="ARBA00022722"/>
    </source>
</evidence>
<keyword evidence="2" id="KW-0479">Metal-binding</keyword>
<keyword evidence="3 10" id="KW-0255">Endonuclease</keyword>
<dbReference type="PANTHER" id="PTHR34353:SF2">
    <property type="entry name" value="CRISPR-ASSOCIATED ENDONUCLEASE CAS1 1"/>
    <property type="match status" value="1"/>
</dbReference>
<sequence>MSWRTIYITQCEKISLYLDNLLIVKDATEYKIPLKDIGSIVVEDYKAVFTMKILNKFIEYNILLITCDEKHNPYGILNSIGNHSRQYKVVSNQIQWGELEKNYLWKGIVRKKIENQREVMKLLNCNLDMINKMSDYIEDVEIGDLTNREGIAAGIYFRNIFGDKFRRKAGEGVQNSALNYGYA</sequence>
<keyword evidence="4" id="KW-0378">Hydrolase</keyword>
<evidence type="ECO:0000313" key="11">
    <source>
        <dbReference type="Proteomes" id="UP001279681"/>
    </source>
</evidence>
<evidence type="ECO:0000256" key="6">
    <source>
        <dbReference type="ARBA" id="ARBA00023118"/>
    </source>
</evidence>
<evidence type="ECO:0000256" key="8">
    <source>
        <dbReference type="ARBA" id="ARBA00023211"/>
    </source>
</evidence>
<gene>
    <name evidence="10" type="primary">cas1</name>
    <name evidence="10" type="ORF">RFV38_13435</name>
</gene>
<comment type="caution">
    <text evidence="10">The sequence shown here is derived from an EMBL/GenBank/DDBJ whole genome shotgun (WGS) entry which is preliminary data.</text>
</comment>
<dbReference type="GO" id="GO:0004519">
    <property type="term" value="F:endonuclease activity"/>
    <property type="evidence" value="ECO:0007669"/>
    <property type="project" value="UniProtKB-KW"/>
</dbReference>